<reference evidence="1 2" key="1">
    <citation type="submission" date="2015-07" db="EMBL/GenBank/DDBJ databases">
        <title>Characterization of Pseudomonas aeruginosa phage KPP21 belonging to family Podoviridae genus N4-like viruses, isolated in Japan.</title>
        <authorList>
            <person name="Shigehisa R."/>
            <person name="Uchiyama J."/>
            <person name="Kato S."/>
            <person name="Takemura-Uchiyama I."/>
            <person name="Ujihara T."/>
            <person name="Sakaguchi Y."/>
            <person name="Okamoto N."/>
            <person name="Shimakura H."/>
            <person name="Daibata M."/>
            <person name="Sakaguchi M."/>
            <person name="Matsuzaki S."/>
        </authorList>
    </citation>
    <scope>NUCLEOTIDE SEQUENCE [LARGE SCALE GENOMIC DNA]</scope>
</reference>
<organismHost>
    <name type="scientific">Pseudomonas aeruginosa</name>
    <dbReference type="NCBI Taxonomy" id="287"/>
</organismHost>
<evidence type="ECO:0000313" key="2">
    <source>
        <dbReference type="Proteomes" id="UP000203732"/>
    </source>
</evidence>
<keyword evidence="2" id="KW-1185">Reference proteome</keyword>
<dbReference type="KEGG" id="vg:26645258"/>
<dbReference type="EMBL" id="LC064302">
    <property type="protein sequence ID" value="BAR94601.1"/>
    <property type="molecule type" value="Genomic_DNA"/>
</dbReference>
<name>A0A0H5AXW2_BPK21</name>
<dbReference type="RefSeq" id="YP_009218991.1">
    <property type="nucleotide sequence ID" value="NC_029017.1"/>
</dbReference>
<evidence type="ECO:0000313" key="1">
    <source>
        <dbReference type="EMBL" id="BAR94601.1"/>
    </source>
</evidence>
<protein>
    <submittedName>
        <fullName evidence="1">Uncharacterized protein</fullName>
    </submittedName>
</protein>
<proteinExistence type="predicted"/>
<sequence>MKPEEIQDRAVHYSFRKVLLDKLLKEKSYPPENSYRELYSIFCDLRSDGVSMEDFEAGDDYMERCI</sequence>
<accession>A0A0H5AXW2</accession>
<organism evidence="1 2">
    <name type="scientific">Pseudomonas phage KPP21</name>
    <dbReference type="NCBI Taxonomy" id="1678082"/>
    <lineage>
        <taxon>Viruses</taxon>
        <taxon>Duplodnaviria</taxon>
        <taxon>Heunggongvirae</taxon>
        <taxon>Uroviricota</taxon>
        <taxon>Caudoviricetes</taxon>
        <taxon>Schitoviridae</taxon>
        <taxon>Migulavirinae</taxon>
        <taxon>Luzseptimavirus</taxon>
        <taxon>Luzseptimavirus KPP21</taxon>
    </lineage>
</organism>
<dbReference type="GeneID" id="26645258"/>
<dbReference type="Proteomes" id="UP000203732">
    <property type="component" value="Segment"/>
</dbReference>